<keyword evidence="1" id="KW-0663">Pyridoxal phosphate</keyword>
<accession>A0A1G9RYA6</accession>
<dbReference type="PANTHER" id="PTHR43586:SF15">
    <property type="entry name" value="BLR3095 PROTEIN"/>
    <property type="match status" value="1"/>
</dbReference>
<dbReference type="GO" id="GO:0016829">
    <property type="term" value="F:lyase activity"/>
    <property type="evidence" value="ECO:0007669"/>
    <property type="project" value="UniProtKB-KW"/>
</dbReference>
<dbReference type="Gene3D" id="3.40.640.10">
    <property type="entry name" value="Type I PLP-dependent aspartate aminotransferase-like (Major domain)"/>
    <property type="match status" value="1"/>
</dbReference>
<feature type="domain" description="Aminotransferase class V" evidence="2">
    <location>
        <begin position="48"/>
        <end position="351"/>
    </location>
</feature>
<gene>
    <name evidence="3" type="ORF">SAMN04488568_10839</name>
</gene>
<organism evidence="3 4">
    <name type="scientific">Maricaulis salignorans</name>
    <dbReference type="NCBI Taxonomy" id="144026"/>
    <lineage>
        <taxon>Bacteria</taxon>
        <taxon>Pseudomonadati</taxon>
        <taxon>Pseudomonadota</taxon>
        <taxon>Alphaproteobacteria</taxon>
        <taxon>Maricaulales</taxon>
        <taxon>Maricaulaceae</taxon>
        <taxon>Maricaulis</taxon>
    </lineage>
</organism>
<dbReference type="InterPro" id="IPR015424">
    <property type="entry name" value="PyrdxlP-dep_Trfase"/>
</dbReference>
<dbReference type="InterPro" id="IPR015422">
    <property type="entry name" value="PyrdxlP-dep_Trfase_small"/>
</dbReference>
<dbReference type="InterPro" id="IPR000192">
    <property type="entry name" value="Aminotrans_V_dom"/>
</dbReference>
<dbReference type="Proteomes" id="UP000199759">
    <property type="component" value="Unassembled WGS sequence"/>
</dbReference>
<reference evidence="3 4" key="1">
    <citation type="submission" date="2016-10" db="EMBL/GenBank/DDBJ databases">
        <authorList>
            <person name="de Groot N.N."/>
        </authorList>
    </citation>
    <scope>NUCLEOTIDE SEQUENCE [LARGE SCALE GENOMIC DNA]</scope>
    <source>
        <strain evidence="3 4">DSM 16077</strain>
    </source>
</reference>
<dbReference type="Pfam" id="PF00266">
    <property type="entry name" value="Aminotran_5"/>
    <property type="match status" value="1"/>
</dbReference>
<dbReference type="AlphaFoldDB" id="A0A1G9RYA6"/>
<dbReference type="EMBL" id="FNHG01000008">
    <property type="protein sequence ID" value="SDM28203.1"/>
    <property type="molecule type" value="Genomic_DNA"/>
</dbReference>
<evidence type="ECO:0000259" key="2">
    <source>
        <dbReference type="Pfam" id="PF00266"/>
    </source>
</evidence>
<proteinExistence type="predicted"/>
<evidence type="ECO:0000256" key="1">
    <source>
        <dbReference type="ARBA" id="ARBA00022898"/>
    </source>
</evidence>
<protein>
    <submittedName>
        <fullName evidence="3">Selenocysteine lyase/Cysteine desulfurase</fullName>
    </submittedName>
</protein>
<dbReference type="InterPro" id="IPR015421">
    <property type="entry name" value="PyrdxlP-dep_Trfase_major"/>
</dbReference>
<evidence type="ECO:0000313" key="3">
    <source>
        <dbReference type="EMBL" id="SDM28203.1"/>
    </source>
</evidence>
<dbReference type="PANTHER" id="PTHR43586">
    <property type="entry name" value="CYSTEINE DESULFURASE"/>
    <property type="match status" value="1"/>
</dbReference>
<keyword evidence="3" id="KW-0456">Lyase</keyword>
<evidence type="ECO:0000313" key="4">
    <source>
        <dbReference type="Proteomes" id="UP000199759"/>
    </source>
</evidence>
<dbReference type="RefSeq" id="WP_233342387.1">
    <property type="nucleotide sequence ID" value="NZ_FNHG01000008.1"/>
</dbReference>
<dbReference type="Gene3D" id="3.90.1150.10">
    <property type="entry name" value="Aspartate Aminotransferase, domain 1"/>
    <property type="match status" value="1"/>
</dbReference>
<dbReference type="STRING" id="144026.SAMN04488568_10839"/>
<keyword evidence="4" id="KW-1185">Reference proteome</keyword>
<name>A0A1G9RYA6_9PROT</name>
<dbReference type="SUPFAM" id="SSF53383">
    <property type="entry name" value="PLP-dependent transferases"/>
    <property type="match status" value="1"/>
</dbReference>
<sequence>MIASQRALFDLPREVAYFNAAYMGPMPIAASGAGATSYARKTRPWTLDIQADFFAAPEGFRTRAAALFGASRNDVAIVPAASYGLATAARNLAPDARSEILVLDAQFPSNIYVWHGLAKQYGARIRTVTRREDQSWTDAMLGAISTATSIVACPHVHWADGGQLDLAAISDAARRQGAALVLDLTQSLGVLPFEMAAIQPDFAVAACYKWMLGPYSIGALYVAPQHQQGEPLEENWIVRDRAEDFARLVDYADEYAPGARRFDMGERSAFQLVPAANVCLQHMLDWGVAEISRTLGARTAEIADAVAPLGLRDATPERAPHYLCLALPGGAPADLVKRLAARQVYVSQRGDRLRVTPHLYNDPADLARLVAALKAEL</sequence>